<sequence length="98" mass="11053">MMTENNFSNNEASKRYELLVEGQIAYAEYIKTSKGVVYITKTLVPIELEGKGVASKLVNLVLEDIKKNGQTVVPQCPFVKRYIALNPEWGSLVENFIK</sequence>
<dbReference type="PANTHER" id="PTHR31435:SF10">
    <property type="entry name" value="BSR4717 PROTEIN"/>
    <property type="match status" value="1"/>
</dbReference>
<dbReference type="PANTHER" id="PTHR31435">
    <property type="entry name" value="PROTEIN NATD1"/>
    <property type="match status" value="1"/>
</dbReference>
<dbReference type="InterPro" id="IPR045057">
    <property type="entry name" value="Gcn5-rel_NAT"/>
</dbReference>
<organism evidence="2 3">
    <name type="scientific">Bacteroides coprosuis DSM 18011</name>
    <dbReference type="NCBI Taxonomy" id="679937"/>
    <lineage>
        <taxon>Bacteria</taxon>
        <taxon>Pseudomonadati</taxon>
        <taxon>Bacteroidota</taxon>
        <taxon>Bacteroidia</taxon>
        <taxon>Bacteroidales</taxon>
        <taxon>Bacteroidaceae</taxon>
        <taxon>Bacteroides</taxon>
    </lineage>
</organism>
<gene>
    <name evidence="2" type="ORF">Bcop_1481</name>
</gene>
<dbReference type="EMBL" id="CM001167">
    <property type="protein sequence ID" value="EGJ71676.1"/>
    <property type="molecule type" value="Genomic_DNA"/>
</dbReference>
<keyword evidence="3" id="KW-1185">Reference proteome</keyword>
<dbReference type="HOGENOM" id="CLU_132888_0_2_10"/>
<dbReference type="OrthoDB" id="1120671at2"/>
<evidence type="ECO:0000313" key="2">
    <source>
        <dbReference type="EMBL" id="EGJ71676.1"/>
    </source>
</evidence>
<dbReference type="PROSITE" id="PS51729">
    <property type="entry name" value="GNAT_YJDJ"/>
    <property type="match status" value="1"/>
</dbReference>
<feature type="domain" description="N-acetyltransferase" evidence="1">
    <location>
        <begin position="8"/>
        <end position="94"/>
    </location>
</feature>
<name>F3ZPT9_9BACE</name>
<dbReference type="eggNOG" id="COG2388">
    <property type="taxonomic scope" value="Bacteria"/>
</dbReference>
<dbReference type="Proteomes" id="UP000018439">
    <property type="component" value="Chromosome"/>
</dbReference>
<dbReference type="Gene3D" id="3.40.630.30">
    <property type="match status" value="1"/>
</dbReference>
<dbReference type="InterPro" id="IPR016181">
    <property type="entry name" value="Acyl_CoA_acyltransferase"/>
</dbReference>
<dbReference type="AlphaFoldDB" id="F3ZPT9"/>
<accession>F3ZPT9</accession>
<proteinExistence type="predicted"/>
<evidence type="ECO:0000313" key="3">
    <source>
        <dbReference type="Proteomes" id="UP000018439"/>
    </source>
</evidence>
<dbReference type="SUPFAM" id="SSF55729">
    <property type="entry name" value="Acyl-CoA N-acyltransferases (Nat)"/>
    <property type="match status" value="1"/>
</dbReference>
<evidence type="ECO:0000259" key="1">
    <source>
        <dbReference type="PROSITE" id="PS51729"/>
    </source>
</evidence>
<dbReference type="Pfam" id="PF14542">
    <property type="entry name" value="Acetyltransf_CG"/>
    <property type="match status" value="1"/>
</dbReference>
<dbReference type="InterPro" id="IPR031165">
    <property type="entry name" value="GNAT_YJDJ"/>
</dbReference>
<reference evidence="2 3" key="1">
    <citation type="journal article" date="2011" name="Stand. Genomic Sci.">
        <title>Non-contiguous finished genome sequence of Bacteroides coprosuis type strain (PC139).</title>
        <authorList>
            <person name="Land M."/>
            <person name="Held B."/>
            <person name="Gronow S."/>
            <person name="Abt B."/>
            <person name="Lucas S."/>
            <person name="Del Rio T.G."/>
            <person name="Nolan M."/>
            <person name="Tice H."/>
            <person name="Cheng J.F."/>
            <person name="Pitluck S."/>
            <person name="Liolios K."/>
            <person name="Pagani I."/>
            <person name="Ivanova N."/>
            <person name="Mavromatis K."/>
            <person name="Mikhailova N."/>
            <person name="Pati A."/>
            <person name="Tapia R."/>
            <person name="Han C."/>
            <person name="Goodwin L."/>
            <person name="Chen A."/>
            <person name="Palaniappan K."/>
            <person name="Hauser L."/>
            <person name="Brambilla E.M."/>
            <person name="Rohde M."/>
            <person name="Goker M."/>
            <person name="Detter J.C."/>
            <person name="Woyke T."/>
            <person name="Bristow J."/>
            <person name="Eisen J.A."/>
            <person name="Markowitz V."/>
            <person name="Hugenholtz P."/>
            <person name="Kyrpides N.C."/>
            <person name="Klenk H.P."/>
            <person name="Lapidus A."/>
        </authorList>
    </citation>
    <scope>NUCLEOTIDE SEQUENCE</scope>
    <source>
        <strain evidence="2 3">DSM 18011</strain>
    </source>
</reference>
<dbReference type="STRING" id="679937.Bcop_1481"/>
<protein>
    <recommendedName>
        <fullName evidence="1">N-acetyltransferase domain-containing protein</fullName>
    </recommendedName>
</protein>